<dbReference type="EMBL" id="BAABKZ010000002">
    <property type="protein sequence ID" value="GAA5095268.1"/>
    <property type="molecule type" value="Genomic_DNA"/>
</dbReference>
<organism evidence="2 3">
    <name type="scientific">Microbacterium yannicii</name>
    <dbReference type="NCBI Taxonomy" id="671622"/>
    <lineage>
        <taxon>Bacteria</taxon>
        <taxon>Bacillati</taxon>
        <taxon>Actinomycetota</taxon>
        <taxon>Actinomycetes</taxon>
        <taxon>Micrococcales</taxon>
        <taxon>Microbacteriaceae</taxon>
        <taxon>Microbacterium</taxon>
    </lineage>
</organism>
<evidence type="ECO:0000256" key="1">
    <source>
        <dbReference type="ARBA" id="ARBA00006479"/>
    </source>
</evidence>
<protein>
    <submittedName>
        <fullName evidence="2">ROK family protein</fullName>
    </submittedName>
</protein>
<gene>
    <name evidence="2" type="ORF">GCM10025760_27360</name>
</gene>
<dbReference type="PANTHER" id="PTHR18964:SF149">
    <property type="entry name" value="BIFUNCTIONAL UDP-N-ACETYLGLUCOSAMINE 2-EPIMERASE_N-ACETYLMANNOSAMINE KINASE"/>
    <property type="match status" value="1"/>
</dbReference>
<evidence type="ECO:0000313" key="3">
    <source>
        <dbReference type="Proteomes" id="UP001501407"/>
    </source>
</evidence>
<dbReference type="RefSeq" id="WP_194414196.1">
    <property type="nucleotide sequence ID" value="NZ_BAABKZ010000002.1"/>
</dbReference>
<dbReference type="Pfam" id="PF00480">
    <property type="entry name" value="ROK"/>
    <property type="match status" value="1"/>
</dbReference>
<keyword evidence="3" id="KW-1185">Reference proteome</keyword>
<dbReference type="InterPro" id="IPR043129">
    <property type="entry name" value="ATPase_NBD"/>
</dbReference>
<dbReference type="PANTHER" id="PTHR18964">
    <property type="entry name" value="ROK (REPRESSOR, ORF, KINASE) FAMILY"/>
    <property type="match status" value="1"/>
</dbReference>
<dbReference type="Gene3D" id="3.30.420.40">
    <property type="match status" value="2"/>
</dbReference>
<comment type="caution">
    <text evidence="2">The sequence shown here is derived from an EMBL/GenBank/DDBJ whole genome shotgun (WGS) entry which is preliminary data.</text>
</comment>
<proteinExistence type="inferred from homology"/>
<reference evidence="3" key="1">
    <citation type="journal article" date="2019" name="Int. J. Syst. Evol. Microbiol.">
        <title>The Global Catalogue of Microorganisms (GCM) 10K type strain sequencing project: providing services to taxonomists for standard genome sequencing and annotation.</title>
        <authorList>
            <consortium name="The Broad Institute Genomics Platform"/>
            <consortium name="The Broad Institute Genome Sequencing Center for Infectious Disease"/>
            <person name="Wu L."/>
            <person name="Ma J."/>
        </authorList>
    </citation>
    <scope>NUCLEOTIDE SEQUENCE [LARGE SCALE GENOMIC DNA]</scope>
    <source>
        <strain evidence="3">JCM 18959</strain>
    </source>
</reference>
<sequence>MSRTLRPPVRLLGGGDAVLALDIGGTQIKSAAVDADGRIDAVRRTPTPWGPEAVVAAIADLARAHARRNEVDLRPRSVGVCVPGLVDESRGVVRYASNLGWQDVSLRRMLERELGLPVSVQHDVRAAALAESRIGAAYGYPSALVVAIGTGICGALVIDGTPYSGGGYAGEIGHAVADPQGERCPCGAVGCLETIASASAIARRYTAASGIAVGGAREVFDAAQRGDRHAAAVWADAVTALAQGIARLVAAFAPHAVVVGGGLAQAGEALVGPLRAELDQMLSFHRRPFVLSARCGEDAGVVGAAITARDLASALRAGAGGRV</sequence>
<name>A0ABP9ME34_9MICO</name>
<dbReference type="Proteomes" id="UP001501407">
    <property type="component" value="Unassembled WGS sequence"/>
</dbReference>
<evidence type="ECO:0000313" key="2">
    <source>
        <dbReference type="EMBL" id="GAA5095268.1"/>
    </source>
</evidence>
<dbReference type="SUPFAM" id="SSF53067">
    <property type="entry name" value="Actin-like ATPase domain"/>
    <property type="match status" value="1"/>
</dbReference>
<dbReference type="InterPro" id="IPR000600">
    <property type="entry name" value="ROK"/>
</dbReference>
<comment type="similarity">
    <text evidence="1">Belongs to the ROK (NagC/XylR) family.</text>
</comment>
<accession>A0ABP9ME34</accession>